<feature type="compositionally biased region" description="Acidic residues" evidence="1">
    <location>
        <begin position="302"/>
        <end position="316"/>
    </location>
</feature>
<dbReference type="AlphaFoldDB" id="A0A8J2SUY3"/>
<dbReference type="Proteomes" id="UP000789595">
    <property type="component" value="Unassembled WGS sequence"/>
</dbReference>
<evidence type="ECO:0000313" key="4">
    <source>
        <dbReference type="Proteomes" id="UP000789595"/>
    </source>
</evidence>
<proteinExistence type="predicted"/>
<dbReference type="SMART" id="SM00333">
    <property type="entry name" value="TUDOR"/>
    <property type="match status" value="1"/>
</dbReference>
<gene>
    <name evidence="3" type="ORF">PECAL_5P17300</name>
</gene>
<name>A0A8J2SUY3_9STRA</name>
<dbReference type="InterPro" id="IPR002999">
    <property type="entry name" value="Tudor"/>
</dbReference>
<keyword evidence="4" id="KW-1185">Reference proteome</keyword>
<reference evidence="3" key="1">
    <citation type="submission" date="2021-11" db="EMBL/GenBank/DDBJ databases">
        <authorList>
            <consortium name="Genoscope - CEA"/>
            <person name="William W."/>
        </authorList>
    </citation>
    <scope>NUCLEOTIDE SEQUENCE</scope>
</reference>
<feature type="region of interest" description="Disordered" evidence="1">
    <location>
        <begin position="426"/>
        <end position="497"/>
    </location>
</feature>
<dbReference type="PROSITE" id="PS50304">
    <property type="entry name" value="TUDOR"/>
    <property type="match status" value="1"/>
</dbReference>
<feature type="region of interest" description="Disordered" evidence="1">
    <location>
        <begin position="274"/>
        <end position="322"/>
    </location>
</feature>
<dbReference type="CDD" id="cd04508">
    <property type="entry name" value="Tudor_SF"/>
    <property type="match status" value="1"/>
</dbReference>
<evidence type="ECO:0000256" key="1">
    <source>
        <dbReference type="SAM" id="MobiDB-lite"/>
    </source>
</evidence>
<protein>
    <recommendedName>
        <fullName evidence="2">Tudor domain-containing protein</fullName>
    </recommendedName>
</protein>
<sequence>MAQQQRYQVFHEPAGASQTRWVHDSAAGDEPSLAAARAAADRARQGGGACTLLEDGRVAQTWNDPLKPAPPQPAGWLVNAGSYRKDARHELHAQARVLGRRSQSDASDKLDLDIASSETGVSRRQCSVQIVDGACRAAGLSAAQASGILRRDGARDILRASETKELCEGDILILDPLNAPYRPGAPLSPVLPAAVRFAYRVVVAPAPAAPPQSFFGKVAATVRSWTGRGAAAPEATPSIKEMKAAIIKAGLSVADLVEKADVVERYREALSKELPEAPKEASPAPAPASTTKPKRKRRTIAESDDEDEPAPMDTTDEAPRFEVGDTVEVAARTFPGINKAGGPGTITKINDERSIDGGPMRDGSEKRTTGFTYAVKYTMGGSEKRVDAQWITKSKNEEEEDADAFAVGDRVEARWGKGTTWYPGAVTKVRPPKTRGRSSTFDVLYDDGETEENVQPEDMRQPRSSTLRRPSPKRVKTPAAAKKRPVTTTEDRVPRDTRKRWPAKVANIVDDLVVDGADLPRVLDLFRDRCVVRGEVPLDRTLKGLLRALSKTADPRAADLLRACLALSVEEDLDDASLDEDALLERLENELGFDAGDRRDALLDRLAHSDAAAAEALGAAPNAAGAGRRTAALAGGAGVAAPKGDGPLDVLVRGILSAA</sequence>
<feature type="domain" description="Tudor" evidence="2">
    <location>
        <begin position="404"/>
        <end position="469"/>
    </location>
</feature>
<comment type="caution">
    <text evidence="3">The sequence shown here is derived from an EMBL/GenBank/DDBJ whole genome shotgun (WGS) entry which is preliminary data.</text>
</comment>
<feature type="region of interest" description="Disordered" evidence="1">
    <location>
        <begin position="335"/>
        <end position="366"/>
    </location>
</feature>
<accession>A0A8J2SUY3</accession>
<dbReference type="OrthoDB" id="49627at2759"/>
<dbReference type="Gene3D" id="2.30.30.140">
    <property type="match status" value="1"/>
</dbReference>
<organism evidence="3 4">
    <name type="scientific">Pelagomonas calceolata</name>
    <dbReference type="NCBI Taxonomy" id="35677"/>
    <lineage>
        <taxon>Eukaryota</taxon>
        <taxon>Sar</taxon>
        <taxon>Stramenopiles</taxon>
        <taxon>Ochrophyta</taxon>
        <taxon>Pelagophyceae</taxon>
        <taxon>Pelagomonadales</taxon>
        <taxon>Pelagomonadaceae</taxon>
        <taxon>Pelagomonas</taxon>
    </lineage>
</organism>
<feature type="compositionally biased region" description="Low complexity" evidence="1">
    <location>
        <begin position="280"/>
        <end position="291"/>
    </location>
</feature>
<dbReference type="EMBL" id="CAKKNE010000005">
    <property type="protein sequence ID" value="CAH0377161.1"/>
    <property type="molecule type" value="Genomic_DNA"/>
</dbReference>
<feature type="compositionally biased region" description="Acidic residues" evidence="1">
    <location>
        <begin position="444"/>
        <end position="455"/>
    </location>
</feature>
<evidence type="ECO:0000259" key="2">
    <source>
        <dbReference type="PROSITE" id="PS50304"/>
    </source>
</evidence>
<feature type="compositionally biased region" description="Basic residues" evidence="1">
    <location>
        <begin position="470"/>
        <end position="485"/>
    </location>
</feature>
<evidence type="ECO:0000313" key="3">
    <source>
        <dbReference type="EMBL" id="CAH0377161.1"/>
    </source>
</evidence>